<feature type="region of interest" description="Disordered" evidence="1">
    <location>
        <begin position="79"/>
        <end position="107"/>
    </location>
</feature>
<protein>
    <submittedName>
        <fullName evidence="2">Uncharacterized protein</fullName>
    </submittedName>
</protein>
<dbReference type="EMBL" id="JAINDJ010000002">
    <property type="protein sequence ID" value="KAG9459777.1"/>
    <property type="molecule type" value="Genomic_DNA"/>
</dbReference>
<accession>A0AAV7FHH4</accession>
<evidence type="ECO:0000313" key="2">
    <source>
        <dbReference type="EMBL" id="KAG9459777.1"/>
    </source>
</evidence>
<evidence type="ECO:0000256" key="1">
    <source>
        <dbReference type="SAM" id="MobiDB-lite"/>
    </source>
</evidence>
<proteinExistence type="predicted"/>
<comment type="caution">
    <text evidence="2">The sequence shown here is derived from an EMBL/GenBank/DDBJ whole genome shotgun (WGS) entry which is preliminary data.</text>
</comment>
<dbReference type="AlphaFoldDB" id="A0AAV7FHH4"/>
<name>A0AAV7FHH4_ARIFI</name>
<feature type="compositionally biased region" description="Polar residues" evidence="1">
    <location>
        <begin position="92"/>
        <end position="102"/>
    </location>
</feature>
<sequence>MAIVHPVETTSTPSTTELLQAINQLVKQGNFANLTLEAVGKQLQQMEVIKSPLIHPPMKLEMLPEDETADLLEVSREDRFRTDKHSAEKQTYRQTLPSSSQAVHVKQEHRSGFLQVDLNLST</sequence>
<evidence type="ECO:0000313" key="3">
    <source>
        <dbReference type="Proteomes" id="UP000825729"/>
    </source>
</evidence>
<organism evidence="2 3">
    <name type="scientific">Aristolochia fimbriata</name>
    <name type="common">White veined hardy Dutchman's pipe vine</name>
    <dbReference type="NCBI Taxonomy" id="158543"/>
    <lineage>
        <taxon>Eukaryota</taxon>
        <taxon>Viridiplantae</taxon>
        <taxon>Streptophyta</taxon>
        <taxon>Embryophyta</taxon>
        <taxon>Tracheophyta</taxon>
        <taxon>Spermatophyta</taxon>
        <taxon>Magnoliopsida</taxon>
        <taxon>Magnoliidae</taxon>
        <taxon>Piperales</taxon>
        <taxon>Aristolochiaceae</taxon>
        <taxon>Aristolochia</taxon>
    </lineage>
</organism>
<keyword evidence="3" id="KW-1185">Reference proteome</keyword>
<dbReference type="Proteomes" id="UP000825729">
    <property type="component" value="Unassembled WGS sequence"/>
</dbReference>
<gene>
    <name evidence="2" type="ORF">H6P81_004285</name>
</gene>
<reference evidence="2 3" key="1">
    <citation type="submission" date="2021-07" db="EMBL/GenBank/DDBJ databases">
        <title>The Aristolochia fimbriata genome: insights into angiosperm evolution, floral development and chemical biosynthesis.</title>
        <authorList>
            <person name="Jiao Y."/>
        </authorList>
    </citation>
    <scope>NUCLEOTIDE SEQUENCE [LARGE SCALE GENOMIC DNA]</scope>
    <source>
        <strain evidence="2">IBCAS-2021</strain>
        <tissue evidence="2">Leaf</tissue>
    </source>
</reference>
<feature type="compositionally biased region" description="Basic and acidic residues" evidence="1">
    <location>
        <begin position="79"/>
        <end position="91"/>
    </location>
</feature>